<feature type="transmembrane region" description="Helical" evidence="1">
    <location>
        <begin position="90"/>
        <end position="118"/>
    </location>
</feature>
<keyword evidence="1" id="KW-0812">Transmembrane</keyword>
<gene>
    <name evidence="2" type="ORF">DEO23_03650</name>
</gene>
<protein>
    <submittedName>
        <fullName evidence="2">Uncharacterized protein</fullName>
    </submittedName>
</protein>
<keyword evidence="1" id="KW-0472">Membrane</keyword>
<evidence type="ECO:0000313" key="3">
    <source>
        <dbReference type="Proteomes" id="UP000245590"/>
    </source>
</evidence>
<feature type="transmembrane region" description="Helical" evidence="1">
    <location>
        <begin position="138"/>
        <end position="161"/>
    </location>
</feature>
<comment type="caution">
    <text evidence="2">The sequence shown here is derived from an EMBL/GenBank/DDBJ whole genome shotgun (WGS) entry which is preliminary data.</text>
</comment>
<keyword evidence="3" id="KW-1185">Reference proteome</keyword>
<dbReference type="EMBL" id="QFKX01000001">
    <property type="protein sequence ID" value="PWH07723.1"/>
    <property type="molecule type" value="Genomic_DNA"/>
</dbReference>
<evidence type="ECO:0000256" key="1">
    <source>
        <dbReference type="SAM" id="Phobius"/>
    </source>
</evidence>
<evidence type="ECO:0000313" key="2">
    <source>
        <dbReference type="EMBL" id="PWH07723.1"/>
    </source>
</evidence>
<reference evidence="2 3" key="1">
    <citation type="submission" date="2018-05" db="EMBL/GenBank/DDBJ databases">
        <title>Brachybacterium sp. M1HQ-2T, whole genome shotgun sequence.</title>
        <authorList>
            <person name="Tuo L."/>
        </authorList>
    </citation>
    <scope>NUCLEOTIDE SEQUENCE [LARGE SCALE GENOMIC DNA]</scope>
    <source>
        <strain evidence="2 3">M1HQ-2</strain>
    </source>
</reference>
<sequence length="178" mass="19220">MQPWARTATWLCLLLPLPSVLWRVLMLSGVDVGFADAPLFRGSAEAVRYVIGLDLVEIIVGLACLGLAMRWGERVPGFVPGAGGRVIPRWLPTAIGTAGVLTMLAIWASLIVSLATTWLGLRTGWTPDRGMGAGDRALLLVCYVPFLLWPLAIIAALIGYWRRRTPLDARATSATRAA</sequence>
<proteinExistence type="predicted"/>
<keyword evidence="1" id="KW-1133">Transmembrane helix</keyword>
<organism evidence="2 3">
    <name type="scientific">Brachybacterium endophyticum</name>
    <dbReference type="NCBI Taxonomy" id="2182385"/>
    <lineage>
        <taxon>Bacteria</taxon>
        <taxon>Bacillati</taxon>
        <taxon>Actinomycetota</taxon>
        <taxon>Actinomycetes</taxon>
        <taxon>Micrococcales</taxon>
        <taxon>Dermabacteraceae</taxon>
        <taxon>Brachybacterium</taxon>
    </lineage>
</organism>
<feature type="transmembrane region" description="Helical" evidence="1">
    <location>
        <begin position="47"/>
        <end position="69"/>
    </location>
</feature>
<dbReference type="AlphaFoldDB" id="A0A2U2RPB8"/>
<name>A0A2U2RPB8_9MICO</name>
<accession>A0A2U2RPB8</accession>
<dbReference type="Proteomes" id="UP000245590">
    <property type="component" value="Unassembled WGS sequence"/>
</dbReference>